<reference evidence="1" key="1">
    <citation type="journal article" date="2014" name="Front. Microbiol.">
        <title>High frequency of phylogenetically diverse reductive dehalogenase-homologous genes in deep subseafloor sedimentary metagenomes.</title>
        <authorList>
            <person name="Kawai M."/>
            <person name="Futagami T."/>
            <person name="Toyoda A."/>
            <person name="Takaki Y."/>
            <person name="Nishi S."/>
            <person name="Hori S."/>
            <person name="Arai W."/>
            <person name="Tsubouchi T."/>
            <person name="Morono Y."/>
            <person name="Uchiyama I."/>
            <person name="Ito T."/>
            <person name="Fujiyama A."/>
            <person name="Inagaki F."/>
            <person name="Takami H."/>
        </authorList>
    </citation>
    <scope>NUCLEOTIDE SEQUENCE</scope>
    <source>
        <strain evidence="1">Expedition CK06-06</strain>
    </source>
</reference>
<organism evidence="1">
    <name type="scientific">marine sediment metagenome</name>
    <dbReference type="NCBI Taxonomy" id="412755"/>
    <lineage>
        <taxon>unclassified sequences</taxon>
        <taxon>metagenomes</taxon>
        <taxon>ecological metagenomes</taxon>
    </lineage>
</organism>
<accession>X0WJH1</accession>
<sequence>MSRALVFGFAGSALILIATAPSLALAQSVEWIRQFGSDSSD</sequence>
<comment type="caution">
    <text evidence="1">The sequence shown here is derived from an EMBL/GenBank/DDBJ whole genome shotgun (WGS) entry which is preliminary data.</text>
</comment>
<proteinExistence type="predicted"/>
<feature type="non-terminal residue" evidence="1">
    <location>
        <position position="41"/>
    </location>
</feature>
<evidence type="ECO:0000313" key="1">
    <source>
        <dbReference type="EMBL" id="GAG23377.1"/>
    </source>
</evidence>
<gene>
    <name evidence="1" type="ORF">S01H1_53339</name>
</gene>
<protein>
    <submittedName>
        <fullName evidence="1">Uncharacterized protein</fullName>
    </submittedName>
</protein>
<dbReference type="AlphaFoldDB" id="X0WJH1"/>
<name>X0WJH1_9ZZZZ</name>
<dbReference type="EMBL" id="BARS01034536">
    <property type="protein sequence ID" value="GAG23377.1"/>
    <property type="molecule type" value="Genomic_DNA"/>
</dbReference>